<dbReference type="SMART" id="SM00014">
    <property type="entry name" value="acidPPc"/>
    <property type="match status" value="1"/>
</dbReference>
<keyword evidence="1" id="KW-0812">Transmembrane</keyword>
<organism evidence="3 4">
    <name type="scientific">Herpetosiphon geysericola</name>
    <dbReference type="NCBI Taxonomy" id="70996"/>
    <lineage>
        <taxon>Bacteria</taxon>
        <taxon>Bacillati</taxon>
        <taxon>Chloroflexota</taxon>
        <taxon>Chloroflexia</taxon>
        <taxon>Herpetosiphonales</taxon>
        <taxon>Herpetosiphonaceae</taxon>
        <taxon>Herpetosiphon</taxon>
    </lineage>
</organism>
<dbReference type="EMBL" id="LGKP01000035">
    <property type="protein sequence ID" value="KPL81320.1"/>
    <property type="molecule type" value="Genomic_DNA"/>
</dbReference>
<feature type="transmembrane region" description="Helical" evidence="1">
    <location>
        <begin position="239"/>
        <end position="256"/>
    </location>
</feature>
<evidence type="ECO:0000313" key="3">
    <source>
        <dbReference type="EMBL" id="KPL81320.1"/>
    </source>
</evidence>
<feature type="domain" description="Phosphatidic acid phosphatase type 2/haloperoxidase" evidence="2">
    <location>
        <begin position="47"/>
        <end position="169"/>
    </location>
</feature>
<evidence type="ECO:0000256" key="1">
    <source>
        <dbReference type="SAM" id="Phobius"/>
    </source>
</evidence>
<evidence type="ECO:0000259" key="2">
    <source>
        <dbReference type="SMART" id="SM00014"/>
    </source>
</evidence>
<dbReference type="STRING" id="70996.SE18_21880"/>
<keyword evidence="1" id="KW-0472">Membrane</keyword>
<keyword evidence="1" id="KW-1133">Transmembrane helix</keyword>
<evidence type="ECO:0000313" key="4">
    <source>
        <dbReference type="Proteomes" id="UP000050277"/>
    </source>
</evidence>
<feature type="transmembrane region" description="Helical" evidence="1">
    <location>
        <begin position="268"/>
        <end position="290"/>
    </location>
</feature>
<proteinExistence type="predicted"/>
<reference evidence="3 4" key="1">
    <citation type="submission" date="2015-07" db="EMBL/GenBank/DDBJ databases">
        <title>Whole genome sequence of Herpetosiphon geysericola DSM 7119.</title>
        <authorList>
            <person name="Hemp J."/>
            <person name="Ward L.M."/>
            <person name="Pace L.A."/>
            <person name="Fischer W.W."/>
        </authorList>
    </citation>
    <scope>NUCLEOTIDE SEQUENCE [LARGE SCALE GENOMIC DNA]</scope>
    <source>
        <strain evidence="3 4">DSM 7119</strain>
    </source>
</reference>
<name>A0A0P6XNF2_9CHLR</name>
<dbReference type="InterPro" id="IPR036938">
    <property type="entry name" value="PAP2/HPO_sf"/>
</dbReference>
<dbReference type="PANTHER" id="PTHR14969:SF13">
    <property type="entry name" value="AT30094P"/>
    <property type="match status" value="1"/>
</dbReference>
<accession>A0A0P6XNF2</accession>
<sequence>MQLDLLERLQQWRTPVLDQLFLWVTNIGGEDFYLLLGPIIFWCVGINLGVRLLLMLLGSFYTNAWLKDWFDTVRPAAAYPERFPLSEAAKATALNPDGSWIPSFPSGHAQHTLVFWAFVGLWLRQRWVWALAGLMIVLVSFSRLYLGVHWPIDVLGGWFFGSLIVVASIYLTPLISALPPKTQEGLALGLAAICLLGLMLDSGADRVKMLGFLAGSLGTLGLQQRYAQFQVRSVWWRQLMKIIIGISVVFVLRAVLKSILPETLLADGLRYLIIGMWTTFGAPLVFRLTLAKPGATPA</sequence>
<feature type="transmembrane region" description="Helical" evidence="1">
    <location>
        <begin position="127"/>
        <end position="146"/>
    </location>
</feature>
<dbReference type="PANTHER" id="PTHR14969">
    <property type="entry name" value="SPHINGOSINE-1-PHOSPHATE PHOSPHOHYDROLASE"/>
    <property type="match status" value="1"/>
</dbReference>
<feature type="transmembrane region" description="Helical" evidence="1">
    <location>
        <begin position="32"/>
        <end position="57"/>
    </location>
</feature>
<dbReference type="Proteomes" id="UP000050277">
    <property type="component" value="Unassembled WGS sequence"/>
</dbReference>
<dbReference type="RefSeq" id="WP_054536591.1">
    <property type="nucleotide sequence ID" value="NZ_LGKP01000035.1"/>
</dbReference>
<dbReference type="Pfam" id="PF01569">
    <property type="entry name" value="PAP2"/>
    <property type="match status" value="1"/>
</dbReference>
<keyword evidence="4" id="KW-1185">Reference proteome</keyword>
<feature type="transmembrane region" description="Helical" evidence="1">
    <location>
        <begin position="158"/>
        <end position="178"/>
    </location>
</feature>
<comment type="caution">
    <text evidence="3">The sequence shown here is derived from an EMBL/GenBank/DDBJ whole genome shotgun (WGS) entry which is preliminary data.</text>
</comment>
<protein>
    <recommendedName>
        <fullName evidence="2">Phosphatidic acid phosphatase type 2/haloperoxidase domain-containing protein</fullName>
    </recommendedName>
</protein>
<dbReference type="Gene3D" id="1.20.144.10">
    <property type="entry name" value="Phosphatidic acid phosphatase type 2/haloperoxidase"/>
    <property type="match status" value="1"/>
</dbReference>
<feature type="transmembrane region" description="Helical" evidence="1">
    <location>
        <begin position="185"/>
        <end position="203"/>
    </location>
</feature>
<dbReference type="OrthoDB" id="9789113at2"/>
<dbReference type="SUPFAM" id="SSF48317">
    <property type="entry name" value="Acid phosphatase/Vanadium-dependent haloperoxidase"/>
    <property type="match status" value="1"/>
</dbReference>
<dbReference type="InterPro" id="IPR000326">
    <property type="entry name" value="PAP2/HPO"/>
</dbReference>
<dbReference type="AlphaFoldDB" id="A0A0P6XNF2"/>
<gene>
    <name evidence="3" type="ORF">SE18_21880</name>
</gene>